<dbReference type="Proteomes" id="UP000020766">
    <property type="component" value="Unassembled WGS sequence"/>
</dbReference>
<dbReference type="InterPro" id="IPR050696">
    <property type="entry name" value="FtsA/MreB"/>
</dbReference>
<dbReference type="PANTHER" id="PTHR32432:SF3">
    <property type="entry name" value="ETHANOLAMINE UTILIZATION PROTEIN EUTJ"/>
    <property type="match status" value="1"/>
</dbReference>
<dbReference type="PIRSF" id="PIRSF019169">
    <property type="entry name" value="PilM"/>
    <property type="match status" value="1"/>
</dbReference>
<dbReference type="Pfam" id="PF11104">
    <property type="entry name" value="PilM_2"/>
    <property type="match status" value="1"/>
</dbReference>
<dbReference type="InterPro" id="IPR005883">
    <property type="entry name" value="PilM"/>
</dbReference>
<protein>
    <submittedName>
        <fullName evidence="1">Fimbrial assembly protein</fullName>
    </submittedName>
</protein>
<dbReference type="Gene3D" id="3.30.420.40">
    <property type="match status" value="2"/>
</dbReference>
<gene>
    <name evidence="1" type="ORF">AX13_05520</name>
</gene>
<dbReference type="PATRIC" id="fig|1457173.3.peg.2784"/>
<comment type="caution">
    <text evidence="1">The sequence shown here is derived from an EMBL/GenBank/DDBJ whole genome shotgun (WGS) entry which is preliminary data.</text>
</comment>
<reference evidence="1 2" key="1">
    <citation type="submission" date="2014-01" db="EMBL/GenBank/DDBJ databases">
        <title>Interspecies Systems Biology Uncovers Metabolites Affecting C. elegans Gene Expression and Life History Traits.</title>
        <authorList>
            <person name="Watson E."/>
            <person name="Macneil L.T."/>
            <person name="Ritter A.D."/>
            <person name="Yilmaz L.S."/>
            <person name="Rosebrock A.P."/>
            <person name="Caudy A.A."/>
            <person name="Walhout A.J."/>
        </authorList>
    </citation>
    <scope>NUCLEOTIDE SEQUENCE [LARGE SCALE GENOMIC DNA]</scope>
    <source>
        <strain evidence="1 2">DA1877</strain>
    </source>
</reference>
<dbReference type="SUPFAM" id="SSF53067">
    <property type="entry name" value="Actin-like ATPase domain"/>
    <property type="match status" value="2"/>
</dbReference>
<evidence type="ECO:0000313" key="1">
    <source>
        <dbReference type="EMBL" id="EXU79390.1"/>
    </source>
</evidence>
<proteinExistence type="predicted"/>
<dbReference type="AlphaFoldDB" id="A0A014NZR1"/>
<dbReference type="PANTHER" id="PTHR32432">
    <property type="entry name" value="CELL DIVISION PROTEIN FTSA-RELATED"/>
    <property type="match status" value="1"/>
</dbReference>
<accession>A0A014NZR1</accession>
<dbReference type="RefSeq" id="WP_043385468.1">
    <property type="nucleotide sequence ID" value="NZ_JBOK01000017.1"/>
</dbReference>
<dbReference type="EMBL" id="JBOK01000017">
    <property type="protein sequence ID" value="EXU79390.1"/>
    <property type="molecule type" value="Genomic_DNA"/>
</dbReference>
<keyword evidence="2" id="KW-1185">Reference proteome</keyword>
<organism evidence="1 2">
    <name type="scientific">Comamonas aquatica DA1877</name>
    <dbReference type="NCBI Taxonomy" id="1457173"/>
    <lineage>
        <taxon>Bacteria</taxon>
        <taxon>Pseudomonadati</taxon>
        <taxon>Pseudomonadota</taxon>
        <taxon>Betaproteobacteria</taxon>
        <taxon>Burkholderiales</taxon>
        <taxon>Comamonadaceae</taxon>
        <taxon>Comamonas</taxon>
    </lineage>
</organism>
<dbReference type="InterPro" id="IPR043129">
    <property type="entry name" value="ATPase_NBD"/>
</dbReference>
<name>A0A014NZR1_9BURK</name>
<dbReference type="CDD" id="cd24049">
    <property type="entry name" value="ASKHA_NBD_PilM"/>
    <property type="match status" value="1"/>
</dbReference>
<evidence type="ECO:0000313" key="2">
    <source>
        <dbReference type="Proteomes" id="UP000020766"/>
    </source>
</evidence>
<dbReference type="NCBIfam" id="TIGR01175">
    <property type="entry name" value="pilM"/>
    <property type="match status" value="1"/>
</dbReference>
<sequence length="359" mass="38829">MISVGSLFRRQPSPLIGLDISASAVKLVELNQDGQGEWVLERCATEPLDADWIVDGNIEKFDEVADALRRLLKKSGTRAKNTALALPYSAVITKRIILPGSLSEQELEVQVESEASQYIPFPLDEVSLDFCVVGANAKNPSDVDVLLAATRKERVEERNNLAVLVGLNPVVMDVESYASRLAAGRWIAKLPNAGAGELIALVKVGARNVSLQIVRDDEVLHDSEQAFGGAQLTQMIARHYGVTVEEAELKKRTGDLPADYPQAVLQSFVGSLAQDIGRALQFFYTSTPYHSVQHVVLFGGTAGVAGLAEAVQAQTGVQAHVLNPFEGMKLSTGVLQSRLKQDASMYLTACGLAMRRFLS</sequence>
<dbReference type="STRING" id="225991.MA05_16770"/>
<dbReference type="Gene3D" id="3.30.1490.300">
    <property type="match status" value="1"/>
</dbReference>